<dbReference type="GO" id="GO:0046872">
    <property type="term" value="F:metal ion binding"/>
    <property type="evidence" value="ECO:0007669"/>
    <property type="project" value="UniProtKB-KW"/>
</dbReference>
<dbReference type="InterPro" id="IPR013149">
    <property type="entry name" value="ADH-like_C"/>
</dbReference>
<evidence type="ECO:0000313" key="4">
    <source>
        <dbReference type="EMBL" id="UVG56990.1"/>
    </source>
</evidence>
<organism evidence="4 5">
    <name type="scientific">Xanthomonas citri pv. durantae</name>
    <dbReference type="NCBI Taxonomy" id="487862"/>
    <lineage>
        <taxon>Bacteria</taxon>
        <taxon>Pseudomonadati</taxon>
        <taxon>Pseudomonadota</taxon>
        <taxon>Gammaproteobacteria</taxon>
        <taxon>Lysobacterales</taxon>
        <taxon>Lysobacteraceae</taxon>
        <taxon>Xanthomonas</taxon>
    </lineage>
</organism>
<keyword evidence="3" id="KW-0560">Oxidoreductase</keyword>
<dbReference type="InterPro" id="IPR036291">
    <property type="entry name" value="NAD(P)-bd_dom_sf"/>
</dbReference>
<evidence type="ECO:0000256" key="2">
    <source>
        <dbReference type="ARBA" id="ARBA00022833"/>
    </source>
</evidence>
<evidence type="ECO:0000256" key="3">
    <source>
        <dbReference type="ARBA" id="ARBA00023002"/>
    </source>
</evidence>
<sequence>MQTMLAARLHSAGQPFQVDRIPVPTPGDDEVLIRVRACGVVPNLKNVIYHYPEWFPFLPLPRLPAIYGLDPAGEVVGVGRHAAGFPIGSRVYINPARSCGTCAKCRRGDTVSCSSFTFAGYFGFGPGSREVLDRHSSGGFSEYLVAPVSSLVVLPDEITYEQAARFGYLGTAYAALRHANAGSHTSVLINGATGTVGVGAILLALAMGAPKILAVARNEELLAAVKALDPQRIVTHSTLHGPCTEWAKAQTHGFGPDVMIEALGPGAPAEATLSAMQSVSRGGTIVTVGGMDDDIPINPIWIMCSQIRYQGSAWFTTAQGEDMPMMVKAGTLDLSRFENQVFGLEQVNEALDAALHRNHGGFNNIVVVP</sequence>
<keyword evidence="1" id="KW-0479">Metal-binding</keyword>
<dbReference type="InterPro" id="IPR013154">
    <property type="entry name" value="ADH-like_N"/>
</dbReference>
<dbReference type="AlphaFoldDB" id="A0A9X6BFK4"/>
<keyword evidence="2" id="KW-0862">Zinc</keyword>
<evidence type="ECO:0000256" key="1">
    <source>
        <dbReference type="ARBA" id="ARBA00022723"/>
    </source>
</evidence>
<dbReference type="Proteomes" id="UP000190508">
    <property type="component" value="Chromosome"/>
</dbReference>
<dbReference type="SUPFAM" id="SSF51735">
    <property type="entry name" value="NAD(P)-binding Rossmann-fold domains"/>
    <property type="match status" value="1"/>
</dbReference>
<dbReference type="PANTHER" id="PTHR43401:SF2">
    <property type="entry name" value="L-THREONINE 3-DEHYDROGENASE"/>
    <property type="match status" value="1"/>
</dbReference>
<dbReference type="InterPro" id="IPR011032">
    <property type="entry name" value="GroES-like_sf"/>
</dbReference>
<dbReference type="RefSeq" id="WP_040277460.1">
    <property type="nucleotide sequence ID" value="NZ_CP066343.1"/>
</dbReference>
<dbReference type="Pfam" id="PF00107">
    <property type="entry name" value="ADH_zinc_N"/>
    <property type="match status" value="1"/>
</dbReference>
<dbReference type="Pfam" id="PF08240">
    <property type="entry name" value="ADH_N"/>
    <property type="match status" value="1"/>
</dbReference>
<dbReference type="SUPFAM" id="SSF50129">
    <property type="entry name" value="GroES-like"/>
    <property type="match status" value="1"/>
</dbReference>
<dbReference type="PANTHER" id="PTHR43401">
    <property type="entry name" value="L-THREONINE 3-DEHYDROGENASE"/>
    <property type="match status" value="1"/>
</dbReference>
<dbReference type="Gene3D" id="3.90.180.10">
    <property type="entry name" value="Medium-chain alcohol dehydrogenases, catalytic domain"/>
    <property type="match status" value="1"/>
</dbReference>
<evidence type="ECO:0000313" key="5">
    <source>
        <dbReference type="Proteomes" id="UP000190508"/>
    </source>
</evidence>
<dbReference type="SMART" id="SM00829">
    <property type="entry name" value="PKS_ER"/>
    <property type="match status" value="1"/>
</dbReference>
<reference evidence="4" key="1">
    <citation type="submission" date="2020-12" db="EMBL/GenBank/DDBJ databases">
        <title>Complete genome investigation of Xanthomonas citri pv. durantae LMG696.</title>
        <authorList>
            <person name="Rana R."/>
            <person name="Bansal K."/>
            <person name="Patil P.B."/>
        </authorList>
    </citation>
    <scope>NUCLEOTIDE SEQUENCE</scope>
    <source>
        <strain evidence="4">LMG696</strain>
    </source>
</reference>
<dbReference type="EMBL" id="CP066343">
    <property type="protein sequence ID" value="UVG56990.1"/>
    <property type="molecule type" value="Genomic_DNA"/>
</dbReference>
<dbReference type="InterPro" id="IPR020843">
    <property type="entry name" value="ER"/>
</dbReference>
<dbReference type="InterPro" id="IPR050129">
    <property type="entry name" value="Zn_alcohol_dh"/>
</dbReference>
<dbReference type="GO" id="GO:0016491">
    <property type="term" value="F:oxidoreductase activity"/>
    <property type="evidence" value="ECO:0007669"/>
    <property type="project" value="UniProtKB-KW"/>
</dbReference>
<proteinExistence type="predicted"/>
<name>A0A9X6BFK4_XANCI</name>
<protein>
    <submittedName>
        <fullName evidence="4">Alcohol dehydrogenase catalytic domain-containing protein</fullName>
    </submittedName>
</protein>
<gene>
    <name evidence="4" type="ORF">Xdur_011940</name>
</gene>
<accession>A0A9X6BFK4</accession>